<dbReference type="InParanoid" id="A0A6P8II32"/>
<dbReference type="KEGG" id="aten:116301307"/>
<dbReference type="Pfam" id="PF00085">
    <property type="entry name" value="Thioredoxin"/>
    <property type="match status" value="1"/>
</dbReference>
<dbReference type="PANTHER" id="PTHR10438">
    <property type="entry name" value="THIOREDOXIN"/>
    <property type="match status" value="1"/>
</dbReference>
<reference evidence="3" key="1">
    <citation type="submission" date="2025-08" db="UniProtKB">
        <authorList>
            <consortium name="RefSeq"/>
        </authorList>
    </citation>
    <scope>IDENTIFICATION</scope>
</reference>
<organism evidence="2 3">
    <name type="scientific">Actinia tenebrosa</name>
    <name type="common">Australian red waratah sea anemone</name>
    <dbReference type="NCBI Taxonomy" id="6105"/>
    <lineage>
        <taxon>Eukaryota</taxon>
        <taxon>Metazoa</taxon>
        <taxon>Cnidaria</taxon>
        <taxon>Anthozoa</taxon>
        <taxon>Hexacorallia</taxon>
        <taxon>Actiniaria</taxon>
        <taxon>Actiniidae</taxon>
        <taxon>Actinia</taxon>
    </lineage>
</organism>
<dbReference type="InterPro" id="IPR036249">
    <property type="entry name" value="Thioredoxin-like_sf"/>
</dbReference>
<dbReference type="GeneID" id="116301307"/>
<evidence type="ECO:0000313" key="2">
    <source>
        <dbReference type="Proteomes" id="UP000515163"/>
    </source>
</evidence>
<dbReference type="Proteomes" id="UP000515163">
    <property type="component" value="Unplaced"/>
</dbReference>
<gene>
    <name evidence="3" type="primary">LOC116301307</name>
</gene>
<evidence type="ECO:0000259" key="1">
    <source>
        <dbReference type="PROSITE" id="PS51352"/>
    </source>
</evidence>
<dbReference type="PROSITE" id="PS51352">
    <property type="entry name" value="THIOREDOXIN_2"/>
    <property type="match status" value="1"/>
</dbReference>
<feature type="domain" description="Thioredoxin" evidence="1">
    <location>
        <begin position="1"/>
        <end position="108"/>
    </location>
</feature>
<protein>
    <submittedName>
        <fullName evidence="3">Thioredoxin-like</fullName>
    </submittedName>
</protein>
<dbReference type="InterPro" id="IPR013766">
    <property type="entry name" value="Thioredoxin_domain"/>
</dbReference>
<dbReference type="RefSeq" id="XP_031566203.1">
    <property type="nucleotide sequence ID" value="XM_031710343.1"/>
</dbReference>
<proteinExistence type="predicted"/>
<evidence type="ECO:0000313" key="3">
    <source>
        <dbReference type="RefSeq" id="XP_031566203.1"/>
    </source>
</evidence>
<name>A0A6P8II32_ACTTE</name>
<dbReference type="Gene3D" id="3.40.30.10">
    <property type="entry name" value="Glutaredoxin"/>
    <property type="match status" value="1"/>
</dbReference>
<keyword evidence="2" id="KW-1185">Reference proteome</keyword>
<dbReference type="CDD" id="cd02947">
    <property type="entry name" value="TRX_family"/>
    <property type="match status" value="1"/>
</dbReference>
<dbReference type="SUPFAM" id="SSF52833">
    <property type="entry name" value="Thioredoxin-like"/>
    <property type="match status" value="1"/>
</dbReference>
<dbReference type="PANTHER" id="PTHR10438:SF463">
    <property type="entry name" value="THIOREDOXIN"/>
    <property type="match status" value="1"/>
</dbReference>
<dbReference type="AlphaFoldDB" id="A0A6P8II32"/>
<dbReference type="InterPro" id="IPR050620">
    <property type="entry name" value="Thioredoxin_H-type-like"/>
</dbReference>
<sequence>MVRQLKNTADYEGFVNENNEGIAVVCFTAAWSGPCRMFANKYKEISNSEEYNDVVFAQIDTEGNEDLVSKHGVELLPAFCFYKNGKKVGNTIRGDEDKVKSVINNLRLK</sequence>
<dbReference type="OrthoDB" id="2121326at2759"/>
<accession>A0A6P8II32</accession>